<organism evidence="7 8">
    <name type="scientific">Aurantimonas manganoxydans (strain ATCC BAA-1229 / DSM 21871 / SI85-9A1)</name>
    <dbReference type="NCBI Taxonomy" id="287752"/>
    <lineage>
        <taxon>Bacteria</taxon>
        <taxon>Pseudomonadati</taxon>
        <taxon>Pseudomonadota</taxon>
        <taxon>Alphaproteobacteria</taxon>
        <taxon>Hyphomicrobiales</taxon>
        <taxon>Aurantimonadaceae</taxon>
        <taxon>Aurantimonas</taxon>
    </lineage>
</organism>
<dbReference type="Proteomes" id="UP000000321">
    <property type="component" value="Unassembled WGS sequence"/>
</dbReference>
<reference evidence="7 8" key="1">
    <citation type="journal article" date="2008" name="Appl. Environ. Microbiol.">
        <title>Genomic insights into Mn(II) oxidation by the marine alphaproteobacterium Aurantimonas sp. strain SI85-9A1.</title>
        <authorList>
            <person name="Dick G.J."/>
            <person name="Podell S."/>
            <person name="Johnson H.A."/>
            <person name="Rivera-Espinoza Y."/>
            <person name="Bernier-Latmani R."/>
            <person name="McCarthy J.K."/>
            <person name="Torpey J.W."/>
            <person name="Clement B.G."/>
            <person name="Gaasterland T."/>
            <person name="Tebo B.M."/>
        </authorList>
    </citation>
    <scope>NUCLEOTIDE SEQUENCE [LARGE SCALE GENOMIC DNA]</scope>
    <source>
        <strain evidence="7 8">SI85-9A1</strain>
    </source>
</reference>
<keyword evidence="3" id="KW-0274">FAD</keyword>
<name>Q1YEZ0_AURMS</name>
<dbReference type="InterPro" id="IPR051169">
    <property type="entry name" value="NADH-Q_oxidoreductase"/>
</dbReference>
<dbReference type="OrthoDB" id="9781621at2"/>
<dbReference type="Pfam" id="PF07992">
    <property type="entry name" value="Pyr_redox_2"/>
    <property type="match status" value="1"/>
</dbReference>
<dbReference type="NCBIfam" id="TIGR03169">
    <property type="entry name" value="Nterm_to_SelD"/>
    <property type="match status" value="1"/>
</dbReference>
<comment type="caution">
    <text evidence="7">The sequence shown here is derived from an EMBL/GenBank/DDBJ whole genome shotgun (WGS) entry which is preliminary data.</text>
</comment>
<feature type="domain" description="FAD/NAD(P)-binding" evidence="6">
    <location>
        <begin position="31"/>
        <end position="331"/>
    </location>
</feature>
<evidence type="ECO:0000259" key="6">
    <source>
        <dbReference type="Pfam" id="PF07992"/>
    </source>
</evidence>
<accession>Q1YEZ0</accession>
<dbReference type="InterPro" id="IPR023753">
    <property type="entry name" value="FAD/NAD-binding_dom"/>
</dbReference>
<evidence type="ECO:0000313" key="8">
    <source>
        <dbReference type="Proteomes" id="UP000000321"/>
    </source>
</evidence>
<proteinExistence type="predicted"/>
<evidence type="ECO:0000256" key="5">
    <source>
        <dbReference type="SAM" id="MobiDB-lite"/>
    </source>
</evidence>
<dbReference type="RefSeq" id="WP_009211204.1">
    <property type="nucleotide sequence ID" value="NZ_BBWP01000006.1"/>
</dbReference>
<dbReference type="GO" id="GO:0016301">
    <property type="term" value="F:kinase activity"/>
    <property type="evidence" value="ECO:0007669"/>
    <property type="project" value="UniProtKB-KW"/>
</dbReference>
<feature type="compositionally biased region" description="Gly residues" evidence="5">
    <location>
        <begin position="1"/>
        <end position="10"/>
    </location>
</feature>
<dbReference type="PANTHER" id="PTHR42913">
    <property type="entry name" value="APOPTOSIS-INDUCING FACTOR 1"/>
    <property type="match status" value="1"/>
</dbReference>
<feature type="region of interest" description="Disordered" evidence="5">
    <location>
        <begin position="1"/>
        <end position="25"/>
    </location>
</feature>
<keyword evidence="4" id="KW-0560">Oxidoreductase</keyword>
<keyword evidence="7" id="KW-0418">Kinase</keyword>
<dbReference type="BioCyc" id="AURANTIMONAS:SI859A1_03391-MONOMER"/>
<dbReference type="PANTHER" id="PTHR42913:SF9">
    <property type="entry name" value="SLR1591 PROTEIN"/>
    <property type="match status" value="1"/>
</dbReference>
<evidence type="ECO:0000256" key="3">
    <source>
        <dbReference type="ARBA" id="ARBA00022827"/>
    </source>
</evidence>
<gene>
    <name evidence="7" type="ORF">SI859A1_03391</name>
</gene>
<dbReference type="InterPro" id="IPR036188">
    <property type="entry name" value="FAD/NAD-bd_sf"/>
</dbReference>
<dbReference type="GO" id="GO:0003955">
    <property type="term" value="F:NAD(P)H dehydrogenase (quinone) activity"/>
    <property type="evidence" value="ECO:0007669"/>
    <property type="project" value="TreeGrafter"/>
</dbReference>
<dbReference type="Gene3D" id="3.50.50.100">
    <property type="match status" value="1"/>
</dbReference>
<protein>
    <submittedName>
        <fullName evidence="7">Putative selenide water dikinase</fullName>
    </submittedName>
</protein>
<keyword evidence="2" id="KW-0285">Flavoprotein</keyword>
<dbReference type="HOGENOM" id="CLU_021377_4_0_5"/>
<sequence length="420" mass="44687">MLGNRSGPGGAAALANGAKPLPQTHSGRRKHLVLLGAGHSHVAVLKAFGERPHPDVDLTLVTRDVATPYSGMLPGFVSGEYTHADLHIDAGGLARFASATLVTGDATGLDASKRTLSIAGRPPLAYDLLSIDIGSAPSRPAGMPGIPVKPIGGFVERLERLSAELAASPDPVRIAVVGTGPAGVELALGLHRRLSGAASQNREDHAAKVEIQLLGRAATILPKRSRRTQRRITATLARRRIDLQTGFDVTGFESGTVRAADGRTVAADMLLWATSSAAAPWLRDTGLALDEQGFVRVDACLRSLSHPEIFAAGDIAALPDPRPKAGVFAVRAGPVLAANLRRTINGEALQPYRPQKHWLTLLSTADGRAVADKWGLSLEGRWVWRWKNWNDRRFVDGYNALAAAAGRQASDNIRNSARRR</sequence>
<dbReference type="GO" id="GO:0019646">
    <property type="term" value="P:aerobic electron transport chain"/>
    <property type="evidence" value="ECO:0007669"/>
    <property type="project" value="TreeGrafter"/>
</dbReference>
<dbReference type="PRINTS" id="PR00368">
    <property type="entry name" value="FADPNR"/>
</dbReference>
<evidence type="ECO:0000256" key="4">
    <source>
        <dbReference type="ARBA" id="ARBA00023002"/>
    </source>
</evidence>
<dbReference type="AlphaFoldDB" id="Q1YEZ0"/>
<keyword evidence="7" id="KW-0808">Transferase</keyword>
<keyword evidence="8" id="KW-1185">Reference proteome</keyword>
<dbReference type="SUPFAM" id="SSF51905">
    <property type="entry name" value="FAD/NAD(P)-binding domain"/>
    <property type="match status" value="2"/>
</dbReference>
<evidence type="ECO:0000313" key="7">
    <source>
        <dbReference type="EMBL" id="EAS48755.1"/>
    </source>
</evidence>
<evidence type="ECO:0000256" key="1">
    <source>
        <dbReference type="ARBA" id="ARBA00001974"/>
    </source>
</evidence>
<evidence type="ECO:0000256" key="2">
    <source>
        <dbReference type="ARBA" id="ARBA00022630"/>
    </source>
</evidence>
<comment type="cofactor">
    <cofactor evidence="1">
        <name>FAD</name>
        <dbReference type="ChEBI" id="CHEBI:57692"/>
    </cofactor>
</comment>
<dbReference type="InterPro" id="IPR017584">
    <property type="entry name" value="Pyridine_nucleo_diS_OxRdtase_N"/>
</dbReference>
<dbReference type="EMBL" id="AAPJ01000007">
    <property type="protein sequence ID" value="EAS48755.1"/>
    <property type="molecule type" value="Genomic_DNA"/>
</dbReference>